<evidence type="ECO:0000256" key="3">
    <source>
        <dbReference type="PROSITE-ProRule" id="PRU00169"/>
    </source>
</evidence>
<dbReference type="InterPro" id="IPR001789">
    <property type="entry name" value="Sig_transdc_resp-reg_receiver"/>
</dbReference>
<sequence>MDSIRLLLADDHVLFRQGLARMLREEQGFDIVGEARDGREAIEKARELMPDLILMDVSMPHMNGIEATRRIKEELPYVKIVMLSASDEDSDLFEAVKNGAQGYLLKDMEPGELFDMVRGSFRGEAPISRRTARKILGELSRHPLPPRGGHPFQEKLSPREQEVLEHLTKGQTNKEIASSLGISENTVKNHLKNILEKLHLKNRVEAAAYAFREGLADEQKHKA</sequence>
<feature type="domain" description="Response regulatory" evidence="5">
    <location>
        <begin position="5"/>
        <end position="121"/>
    </location>
</feature>
<dbReference type="Gene3D" id="3.40.50.2300">
    <property type="match status" value="1"/>
</dbReference>
<proteinExistence type="predicted"/>
<dbReference type="Proteomes" id="UP000782312">
    <property type="component" value="Unassembled WGS sequence"/>
</dbReference>
<protein>
    <submittedName>
        <fullName evidence="6">Response regulator transcription factor</fullName>
    </submittedName>
</protein>
<name>A0A932MM44_UNCTE</name>
<dbReference type="SMART" id="SM00421">
    <property type="entry name" value="HTH_LUXR"/>
    <property type="match status" value="1"/>
</dbReference>
<dbReference type="GO" id="GO:0000160">
    <property type="term" value="P:phosphorelay signal transduction system"/>
    <property type="evidence" value="ECO:0007669"/>
    <property type="project" value="InterPro"/>
</dbReference>
<feature type="domain" description="HTH luxR-type" evidence="4">
    <location>
        <begin position="153"/>
        <end position="214"/>
    </location>
</feature>
<dbReference type="GO" id="GO:0006355">
    <property type="term" value="P:regulation of DNA-templated transcription"/>
    <property type="evidence" value="ECO:0007669"/>
    <property type="project" value="InterPro"/>
</dbReference>
<dbReference type="InterPro" id="IPR058245">
    <property type="entry name" value="NreC/VraR/RcsB-like_REC"/>
</dbReference>
<dbReference type="PANTHER" id="PTHR43214">
    <property type="entry name" value="TWO-COMPONENT RESPONSE REGULATOR"/>
    <property type="match status" value="1"/>
</dbReference>
<dbReference type="GO" id="GO:0003677">
    <property type="term" value="F:DNA binding"/>
    <property type="evidence" value="ECO:0007669"/>
    <property type="project" value="UniProtKB-KW"/>
</dbReference>
<dbReference type="Pfam" id="PF00072">
    <property type="entry name" value="Response_reg"/>
    <property type="match status" value="1"/>
</dbReference>
<dbReference type="PROSITE" id="PS00622">
    <property type="entry name" value="HTH_LUXR_1"/>
    <property type="match status" value="1"/>
</dbReference>
<dbReference type="PROSITE" id="PS50043">
    <property type="entry name" value="HTH_LUXR_2"/>
    <property type="match status" value="1"/>
</dbReference>
<feature type="modified residue" description="4-aspartylphosphate" evidence="3">
    <location>
        <position position="56"/>
    </location>
</feature>
<dbReference type="InterPro" id="IPR039420">
    <property type="entry name" value="WalR-like"/>
</dbReference>
<evidence type="ECO:0000313" key="6">
    <source>
        <dbReference type="EMBL" id="MBI3126283.1"/>
    </source>
</evidence>
<evidence type="ECO:0000256" key="2">
    <source>
        <dbReference type="ARBA" id="ARBA00023125"/>
    </source>
</evidence>
<gene>
    <name evidence="6" type="ORF">HYZ11_01590</name>
</gene>
<evidence type="ECO:0000259" key="4">
    <source>
        <dbReference type="PROSITE" id="PS50043"/>
    </source>
</evidence>
<dbReference type="InterPro" id="IPR011006">
    <property type="entry name" value="CheY-like_superfamily"/>
</dbReference>
<dbReference type="CDD" id="cd17535">
    <property type="entry name" value="REC_NarL-like"/>
    <property type="match status" value="1"/>
</dbReference>
<organism evidence="6 7">
    <name type="scientific">Tectimicrobiota bacterium</name>
    <dbReference type="NCBI Taxonomy" id="2528274"/>
    <lineage>
        <taxon>Bacteria</taxon>
        <taxon>Pseudomonadati</taxon>
        <taxon>Nitrospinota/Tectimicrobiota group</taxon>
        <taxon>Candidatus Tectimicrobiota</taxon>
    </lineage>
</organism>
<comment type="caution">
    <text evidence="6">The sequence shown here is derived from an EMBL/GenBank/DDBJ whole genome shotgun (WGS) entry which is preliminary data.</text>
</comment>
<dbReference type="InterPro" id="IPR000792">
    <property type="entry name" value="Tscrpt_reg_LuxR_C"/>
</dbReference>
<dbReference type="Pfam" id="PF00196">
    <property type="entry name" value="GerE"/>
    <property type="match status" value="1"/>
</dbReference>
<evidence type="ECO:0000256" key="1">
    <source>
        <dbReference type="ARBA" id="ARBA00022553"/>
    </source>
</evidence>
<accession>A0A932MM44</accession>
<dbReference type="CDD" id="cd06170">
    <property type="entry name" value="LuxR_C_like"/>
    <property type="match status" value="1"/>
</dbReference>
<evidence type="ECO:0000259" key="5">
    <source>
        <dbReference type="PROSITE" id="PS50110"/>
    </source>
</evidence>
<dbReference type="AlphaFoldDB" id="A0A932MM44"/>
<keyword evidence="1 3" id="KW-0597">Phosphoprotein</keyword>
<keyword evidence="2" id="KW-0238">DNA-binding</keyword>
<evidence type="ECO:0000313" key="7">
    <source>
        <dbReference type="Proteomes" id="UP000782312"/>
    </source>
</evidence>
<reference evidence="6" key="1">
    <citation type="submission" date="2020-07" db="EMBL/GenBank/DDBJ databases">
        <title>Huge and variable diversity of episymbiotic CPR bacteria and DPANN archaea in groundwater ecosystems.</title>
        <authorList>
            <person name="He C.Y."/>
            <person name="Keren R."/>
            <person name="Whittaker M."/>
            <person name="Farag I.F."/>
            <person name="Doudna J."/>
            <person name="Cate J.H.D."/>
            <person name="Banfield J.F."/>
        </authorList>
    </citation>
    <scope>NUCLEOTIDE SEQUENCE</scope>
    <source>
        <strain evidence="6">NC_groundwater_763_Ag_S-0.2um_68_21</strain>
    </source>
</reference>
<dbReference type="EMBL" id="JACPUR010000001">
    <property type="protein sequence ID" value="MBI3126283.1"/>
    <property type="molecule type" value="Genomic_DNA"/>
</dbReference>
<dbReference type="SUPFAM" id="SSF52172">
    <property type="entry name" value="CheY-like"/>
    <property type="match status" value="1"/>
</dbReference>
<dbReference type="PROSITE" id="PS50110">
    <property type="entry name" value="RESPONSE_REGULATORY"/>
    <property type="match status" value="1"/>
</dbReference>
<dbReference type="PRINTS" id="PR00038">
    <property type="entry name" value="HTHLUXR"/>
</dbReference>
<dbReference type="SMART" id="SM00448">
    <property type="entry name" value="REC"/>
    <property type="match status" value="1"/>
</dbReference>